<comment type="caution">
    <text evidence="22">The sequence shown here is derived from an EMBL/GenBank/DDBJ whole genome shotgun (WGS) entry which is preliminary data.</text>
</comment>
<comment type="catalytic activity">
    <reaction evidence="20">
        <text>[GlcNAc-(1-&gt;4)-Mur2Ac(oyl-L-Ala-gamma-D-Glu-L-Lys-D-Ala-D-Ala)](n)-di-trans,octa-cis-undecaprenyl diphosphate + beta-D-GlcNAc-(1-&gt;4)-Mur2Ac(oyl-L-Ala-gamma-D-Glu-L-Lys-D-Ala-D-Ala)-di-trans,octa-cis-undecaprenyl diphosphate = [GlcNAc-(1-&gt;4)-Mur2Ac(oyl-L-Ala-gamma-D-Glu-L-Lys-D-Ala-D-Ala)](n+1)-di-trans,octa-cis-undecaprenyl diphosphate + di-trans,octa-cis-undecaprenyl diphosphate + H(+)</text>
        <dbReference type="Rhea" id="RHEA:23708"/>
        <dbReference type="Rhea" id="RHEA-COMP:9602"/>
        <dbReference type="Rhea" id="RHEA-COMP:9603"/>
        <dbReference type="ChEBI" id="CHEBI:15378"/>
        <dbReference type="ChEBI" id="CHEBI:58405"/>
        <dbReference type="ChEBI" id="CHEBI:60033"/>
        <dbReference type="ChEBI" id="CHEBI:78435"/>
        <dbReference type="EC" id="2.4.99.28"/>
    </reaction>
</comment>
<dbReference type="InterPro" id="IPR013437">
    <property type="entry name" value="FtsW"/>
</dbReference>
<dbReference type="GO" id="GO:0009252">
    <property type="term" value="P:peptidoglycan biosynthetic process"/>
    <property type="evidence" value="ECO:0007669"/>
    <property type="project" value="UniProtKB-KW"/>
</dbReference>
<evidence type="ECO:0000256" key="19">
    <source>
        <dbReference type="ARBA" id="ARBA00044770"/>
    </source>
</evidence>
<evidence type="ECO:0000256" key="20">
    <source>
        <dbReference type="ARBA" id="ARBA00049902"/>
    </source>
</evidence>
<keyword evidence="8" id="KW-0133">Cell shape</keyword>
<feature type="transmembrane region" description="Helical" evidence="21">
    <location>
        <begin position="139"/>
        <end position="160"/>
    </location>
</feature>
<dbReference type="GO" id="GO:0008955">
    <property type="term" value="F:peptidoglycan glycosyltransferase activity"/>
    <property type="evidence" value="ECO:0007669"/>
    <property type="project" value="UniProtKB-EC"/>
</dbReference>
<evidence type="ECO:0000256" key="12">
    <source>
        <dbReference type="ARBA" id="ARBA00023306"/>
    </source>
</evidence>
<evidence type="ECO:0000256" key="1">
    <source>
        <dbReference type="ARBA" id="ARBA00004651"/>
    </source>
</evidence>
<dbReference type="EC" id="2.4.99.28" evidence="19"/>
<gene>
    <name evidence="22" type="primary">ftsW</name>
    <name evidence="22" type="ORF">SCARUB_01454</name>
</gene>
<evidence type="ECO:0000256" key="13">
    <source>
        <dbReference type="ARBA" id="ARBA00023316"/>
    </source>
</evidence>
<evidence type="ECO:0000256" key="18">
    <source>
        <dbReference type="ARBA" id="ARBA00041418"/>
    </source>
</evidence>
<dbReference type="GO" id="GO:0032153">
    <property type="term" value="C:cell division site"/>
    <property type="evidence" value="ECO:0007669"/>
    <property type="project" value="TreeGrafter"/>
</dbReference>
<keyword evidence="11 21" id="KW-0472">Membrane</keyword>
<sequence>MKVLKSQFATNTNCNMDIQSNLTRGLNQIEIRSLEPANVIMYLITTLLVIGIIMIYSVSSIKVGEGVNSMNIAFFKHILWIILALIGMLTMMRFDYHNLQKYSMAILIIALVGLVVVLIPEIGTVSNGARRWIRFGSYFGYQPSEFAKLAMIIFMSSYIAKNQEKMTNFTKGFVVPVILIGVVSLLILREPDFSTAMFITLISFMLIIAGGTRIIYVIFTIIASIPHIYEIVYKIPTYQKNRVVAFLDPWKDPEGIGYQIIQSWIALGSGGLTGLGLGEGRQKLFFLPESNSDFIFSIIGEELGFIGTTCIVIMFALLAWQGMRICKSARDTFGFFLALGISVSIALQSAINIAVVTGSIPTTGVPLPFISTGGSSLFLSLLGIGILLNIAKQSKNNTISVFDTGKY</sequence>
<feature type="transmembrane region" description="Helical" evidence="21">
    <location>
        <begin position="332"/>
        <end position="355"/>
    </location>
</feature>
<comment type="pathway">
    <text evidence="2">Cell wall biogenesis; peptidoglycan biosynthesis.</text>
</comment>
<keyword evidence="10 21" id="KW-1133">Transmembrane helix</keyword>
<dbReference type="AlphaFoldDB" id="A0A1E3XCP3"/>
<evidence type="ECO:0000256" key="4">
    <source>
        <dbReference type="ARBA" id="ARBA00022618"/>
    </source>
</evidence>
<dbReference type="GO" id="GO:0005886">
    <property type="term" value="C:plasma membrane"/>
    <property type="evidence" value="ECO:0007669"/>
    <property type="project" value="UniProtKB-SubCell"/>
</dbReference>
<keyword evidence="3" id="KW-1003">Cell membrane</keyword>
<evidence type="ECO:0000256" key="21">
    <source>
        <dbReference type="SAM" id="Phobius"/>
    </source>
</evidence>
<dbReference type="GO" id="GO:0071555">
    <property type="term" value="P:cell wall organization"/>
    <property type="evidence" value="ECO:0007669"/>
    <property type="project" value="UniProtKB-KW"/>
</dbReference>
<keyword evidence="13" id="KW-0961">Cell wall biogenesis/degradation</keyword>
<evidence type="ECO:0000256" key="17">
    <source>
        <dbReference type="ARBA" id="ARBA00041185"/>
    </source>
</evidence>
<dbReference type="PANTHER" id="PTHR30474:SF2">
    <property type="entry name" value="PEPTIDOGLYCAN GLYCOSYLTRANSFERASE FTSW-RELATED"/>
    <property type="match status" value="1"/>
</dbReference>
<protein>
    <recommendedName>
        <fullName evidence="17">Probable peptidoglycan glycosyltransferase FtsW</fullName>
        <ecNumber evidence="19">2.4.99.28</ecNumber>
    </recommendedName>
    <alternativeName>
        <fullName evidence="18">Cell division protein FtsW</fullName>
    </alternativeName>
    <alternativeName>
        <fullName evidence="15">Cell wall polymerase</fullName>
    </alternativeName>
    <alternativeName>
        <fullName evidence="14">Peptidoglycan polymerase</fullName>
    </alternativeName>
</protein>
<feature type="transmembrane region" description="Helical" evidence="21">
    <location>
        <begin position="195"/>
        <end position="219"/>
    </location>
</feature>
<reference evidence="22 23" key="1">
    <citation type="submission" date="2016-07" db="EMBL/GenBank/DDBJ databases">
        <title>Draft genome of Scalindua rubra, obtained from a brine-seawater interface in the Red Sea, sheds light on salt adaptation in anammox bacteria.</title>
        <authorList>
            <person name="Speth D.R."/>
            <person name="Lagkouvardos I."/>
            <person name="Wang Y."/>
            <person name="Qian P.-Y."/>
            <person name="Dutilh B.E."/>
            <person name="Jetten M.S."/>
        </authorList>
    </citation>
    <scope>NUCLEOTIDE SEQUENCE [LARGE SCALE GENOMIC DNA]</scope>
    <source>
        <strain evidence="22">BSI-1</strain>
    </source>
</reference>
<proteinExistence type="inferred from homology"/>
<evidence type="ECO:0000256" key="14">
    <source>
        <dbReference type="ARBA" id="ARBA00032370"/>
    </source>
</evidence>
<keyword evidence="6" id="KW-0808">Transferase</keyword>
<dbReference type="Proteomes" id="UP000094056">
    <property type="component" value="Unassembled WGS sequence"/>
</dbReference>
<dbReference type="InterPro" id="IPR001182">
    <property type="entry name" value="FtsW/RodA"/>
</dbReference>
<name>A0A1E3XCP3_9BACT</name>
<organism evidence="22 23">
    <name type="scientific">Candidatus Scalindua rubra</name>
    <dbReference type="NCBI Taxonomy" id="1872076"/>
    <lineage>
        <taxon>Bacteria</taxon>
        <taxon>Pseudomonadati</taxon>
        <taxon>Planctomycetota</taxon>
        <taxon>Candidatus Brocadiia</taxon>
        <taxon>Candidatus Brocadiales</taxon>
        <taxon>Candidatus Scalinduaceae</taxon>
        <taxon>Candidatus Scalindua</taxon>
    </lineage>
</organism>
<dbReference type="GO" id="GO:0051301">
    <property type="term" value="P:cell division"/>
    <property type="evidence" value="ECO:0007669"/>
    <property type="project" value="UniProtKB-KW"/>
</dbReference>
<dbReference type="NCBIfam" id="TIGR02614">
    <property type="entry name" value="ftsW"/>
    <property type="match status" value="1"/>
</dbReference>
<evidence type="ECO:0000256" key="11">
    <source>
        <dbReference type="ARBA" id="ARBA00023136"/>
    </source>
</evidence>
<evidence type="ECO:0000256" key="15">
    <source>
        <dbReference type="ARBA" id="ARBA00033270"/>
    </source>
</evidence>
<evidence type="ECO:0000313" key="22">
    <source>
        <dbReference type="EMBL" id="ODS33417.1"/>
    </source>
</evidence>
<feature type="transmembrane region" description="Helical" evidence="21">
    <location>
        <begin position="172"/>
        <end position="189"/>
    </location>
</feature>
<keyword evidence="9" id="KW-0573">Peptidoglycan synthesis</keyword>
<comment type="subcellular location">
    <subcellularLocation>
        <location evidence="1">Cell membrane</location>
        <topology evidence="1">Multi-pass membrane protein</topology>
    </subcellularLocation>
</comment>
<feature type="transmembrane region" description="Helical" evidence="21">
    <location>
        <begin position="39"/>
        <end position="58"/>
    </location>
</feature>
<feature type="transmembrane region" description="Helical" evidence="21">
    <location>
        <begin position="102"/>
        <end position="119"/>
    </location>
</feature>
<evidence type="ECO:0000256" key="7">
    <source>
        <dbReference type="ARBA" id="ARBA00022692"/>
    </source>
</evidence>
<feature type="transmembrane region" description="Helical" evidence="21">
    <location>
        <begin position="295"/>
        <end position="320"/>
    </location>
</feature>
<dbReference type="EMBL" id="MAYW01000029">
    <property type="protein sequence ID" value="ODS33417.1"/>
    <property type="molecule type" value="Genomic_DNA"/>
</dbReference>
<evidence type="ECO:0000256" key="6">
    <source>
        <dbReference type="ARBA" id="ARBA00022679"/>
    </source>
</evidence>
<dbReference type="GO" id="GO:0015648">
    <property type="term" value="F:lipid-linked peptidoglycan transporter activity"/>
    <property type="evidence" value="ECO:0007669"/>
    <property type="project" value="TreeGrafter"/>
</dbReference>
<dbReference type="Pfam" id="PF01098">
    <property type="entry name" value="FTSW_RODA_SPOVE"/>
    <property type="match status" value="1"/>
</dbReference>
<dbReference type="PATRIC" id="fig|1872076.5.peg.1688"/>
<feature type="transmembrane region" description="Helical" evidence="21">
    <location>
        <begin position="70"/>
        <end position="90"/>
    </location>
</feature>
<feature type="transmembrane region" description="Helical" evidence="21">
    <location>
        <begin position="367"/>
        <end position="390"/>
    </location>
</feature>
<dbReference type="PANTHER" id="PTHR30474">
    <property type="entry name" value="CELL CYCLE PROTEIN"/>
    <property type="match status" value="1"/>
</dbReference>
<evidence type="ECO:0000256" key="16">
    <source>
        <dbReference type="ARBA" id="ARBA00038053"/>
    </source>
</evidence>
<keyword evidence="7 21" id="KW-0812">Transmembrane</keyword>
<keyword evidence="4 22" id="KW-0132">Cell division</keyword>
<accession>A0A1E3XCP3</accession>
<keyword evidence="5" id="KW-0328">Glycosyltransferase</keyword>
<keyword evidence="12" id="KW-0131">Cell cycle</keyword>
<evidence type="ECO:0000256" key="9">
    <source>
        <dbReference type="ARBA" id="ARBA00022984"/>
    </source>
</evidence>
<comment type="similarity">
    <text evidence="16">Belongs to the SEDS family. FtsW subfamily.</text>
</comment>
<evidence type="ECO:0000313" key="23">
    <source>
        <dbReference type="Proteomes" id="UP000094056"/>
    </source>
</evidence>
<evidence type="ECO:0000256" key="3">
    <source>
        <dbReference type="ARBA" id="ARBA00022475"/>
    </source>
</evidence>
<dbReference type="GO" id="GO:0008360">
    <property type="term" value="P:regulation of cell shape"/>
    <property type="evidence" value="ECO:0007669"/>
    <property type="project" value="UniProtKB-KW"/>
</dbReference>
<evidence type="ECO:0000256" key="10">
    <source>
        <dbReference type="ARBA" id="ARBA00022989"/>
    </source>
</evidence>
<evidence type="ECO:0000256" key="2">
    <source>
        <dbReference type="ARBA" id="ARBA00004752"/>
    </source>
</evidence>
<evidence type="ECO:0000256" key="5">
    <source>
        <dbReference type="ARBA" id="ARBA00022676"/>
    </source>
</evidence>
<evidence type="ECO:0000256" key="8">
    <source>
        <dbReference type="ARBA" id="ARBA00022960"/>
    </source>
</evidence>